<dbReference type="Pfam" id="PF22296">
    <property type="entry name" value="bAvd"/>
    <property type="match status" value="1"/>
</dbReference>
<accession>A0A1G2G0V9</accession>
<comment type="caution">
    <text evidence="2">The sequence shown here is derived from an EMBL/GenBank/DDBJ whole genome shotgun (WGS) entry which is preliminary data.</text>
</comment>
<gene>
    <name evidence="2" type="ORF">A2756_05230</name>
</gene>
<feature type="domain" description="bAvd-like" evidence="1">
    <location>
        <begin position="10"/>
        <end position="113"/>
    </location>
</feature>
<dbReference type="Gene3D" id="1.20.1440.60">
    <property type="entry name" value="23S rRNA-intervening sequence"/>
    <property type="match status" value="1"/>
</dbReference>
<protein>
    <recommendedName>
        <fullName evidence="1">bAvd-like domain-containing protein</fullName>
    </recommendedName>
</protein>
<dbReference type="EMBL" id="MHNL01000033">
    <property type="protein sequence ID" value="OGZ43490.1"/>
    <property type="molecule type" value="Genomic_DNA"/>
</dbReference>
<dbReference type="Proteomes" id="UP000177785">
    <property type="component" value="Unassembled WGS sequence"/>
</dbReference>
<evidence type="ECO:0000259" key="1">
    <source>
        <dbReference type="Pfam" id="PF22296"/>
    </source>
</evidence>
<sequence>MEELDIPIFRKSYELYKSFHGLRSIVPKADRHTLWQRCENLLLDVISGLIMAGQLPKNEKLPHLTEVSAKLNLLRMLLRLTQETKVLDLKKSTHLQQMVDEIGRMLGGWIKSVKDNTPPPRE</sequence>
<dbReference type="SUPFAM" id="SSF158446">
    <property type="entry name" value="IVS-encoded protein-like"/>
    <property type="match status" value="1"/>
</dbReference>
<evidence type="ECO:0000313" key="2">
    <source>
        <dbReference type="EMBL" id="OGZ43490.1"/>
    </source>
</evidence>
<organism evidence="2 3">
    <name type="scientific">Candidatus Ryanbacteria bacterium RIFCSPHIGHO2_01_FULL_48_27</name>
    <dbReference type="NCBI Taxonomy" id="1802115"/>
    <lineage>
        <taxon>Bacteria</taxon>
        <taxon>Candidatus Ryaniibacteriota</taxon>
    </lineage>
</organism>
<evidence type="ECO:0000313" key="3">
    <source>
        <dbReference type="Proteomes" id="UP000177785"/>
    </source>
</evidence>
<reference evidence="2 3" key="1">
    <citation type="journal article" date="2016" name="Nat. Commun.">
        <title>Thousands of microbial genomes shed light on interconnected biogeochemical processes in an aquifer system.</title>
        <authorList>
            <person name="Anantharaman K."/>
            <person name="Brown C.T."/>
            <person name="Hug L.A."/>
            <person name="Sharon I."/>
            <person name="Castelle C.J."/>
            <person name="Probst A.J."/>
            <person name="Thomas B.C."/>
            <person name="Singh A."/>
            <person name="Wilkins M.J."/>
            <person name="Karaoz U."/>
            <person name="Brodie E.L."/>
            <person name="Williams K.H."/>
            <person name="Hubbard S.S."/>
            <person name="Banfield J.F."/>
        </authorList>
    </citation>
    <scope>NUCLEOTIDE SEQUENCE [LARGE SCALE GENOMIC DNA]</scope>
</reference>
<dbReference type="InterPro" id="IPR055360">
    <property type="entry name" value="bAvd"/>
</dbReference>
<name>A0A1G2G0V9_9BACT</name>
<dbReference type="AlphaFoldDB" id="A0A1G2G0V9"/>
<dbReference type="InterPro" id="IPR036583">
    <property type="entry name" value="23S_rRNA_IVS_sf"/>
</dbReference>
<dbReference type="NCBIfam" id="NF033474">
    <property type="entry name" value="DivGenRetAVD"/>
    <property type="match status" value="1"/>
</dbReference>
<proteinExistence type="predicted"/>
<dbReference type="CDD" id="cd16376">
    <property type="entry name" value="Avd_like"/>
    <property type="match status" value="1"/>
</dbReference>